<gene>
    <name evidence="3" type="ORF">PGO_112740</name>
</gene>
<evidence type="ECO:0000256" key="1">
    <source>
        <dbReference type="ARBA" id="ARBA00023186"/>
    </source>
</evidence>
<dbReference type="GO" id="GO:0005739">
    <property type="term" value="C:mitochondrion"/>
    <property type="evidence" value="ECO:0007669"/>
    <property type="project" value="GOC"/>
</dbReference>
<sequence>MERLKWKSEFVANSGFQRIKDGKRKMEEGKNDKMVETVEGEDYELQDAAQMEERSIWNITSMNSENKSYFLKSYVAKIKEMNESYVNPRYYDILNVSTNSDGKMIRKSYLLLSKLFSVHKKLSSEHEECYYLIQKAYRILNDKFEKFYYDVLNGYYIDQSTIETCRKELEEEADLIYQNKINELKNVYVKKIKEEEEKNGLIIEKALFGNLTLKEEYINNCLNMGAITENYIQGPFLDFTIILQSRIENSSLLFNEDFSFAHFCDIPKPLIKISANGKMSYPQILENTEMYLYIKYKFLNVDHELIVVDRSSYTLPQRSHRIFGNRISGPFSPVNVIKMKHMSNSVLDTIFHFFSKNKFYITLLTTIILCAQSMKSR</sequence>
<dbReference type="Pfam" id="PF00226">
    <property type="entry name" value="DnaJ"/>
    <property type="match status" value="1"/>
</dbReference>
<keyword evidence="4" id="KW-1185">Reference proteome</keyword>
<dbReference type="SUPFAM" id="SSF46565">
    <property type="entry name" value="Chaperone J-domain"/>
    <property type="match status" value="1"/>
</dbReference>
<evidence type="ECO:0000313" key="4">
    <source>
        <dbReference type="Proteomes" id="UP000195521"/>
    </source>
</evidence>
<dbReference type="Pfam" id="PF11875">
    <property type="entry name" value="DnaJ-like_C11_C"/>
    <property type="match status" value="1"/>
</dbReference>
<dbReference type="InterPro" id="IPR001623">
    <property type="entry name" value="DnaJ_domain"/>
</dbReference>
<dbReference type="PANTHER" id="PTHR44157:SF1">
    <property type="entry name" value="DNAJ HOMOLOG SUBFAMILY C MEMBER 11"/>
    <property type="match status" value="1"/>
</dbReference>
<dbReference type="GO" id="GO:0042407">
    <property type="term" value="P:cristae formation"/>
    <property type="evidence" value="ECO:0007669"/>
    <property type="project" value="TreeGrafter"/>
</dbReference>
<accession>A0A1Y1JHV2</accession>
<dbReference type="GeneID" id="39748552"/>
<organism evidence="3 4">
    <name type="scientific">Plasmodium gonderi</name>
    <dbReference type="NCBI Taxonomy" id="77519"/>
    <lineage>
        <taxon>Eukaryota</taxon>
        <taxon>Sar</taxon>
        <taxon>Alveolata</taxon>
        <taxon>Apicomplexa</taxon>
        <taxon>Aconoidasida</taxon>
        <taxon>Haemosporida</taxon>
        <taxon>Plasmodiidae</taxon>
        <taxon>Plasmodium</taxon>
        <taxon>Plasmodium (Plasmodium)</taxon>
    </lineage>
</organism>
<dbReference type="OMA" id="NVIKMKH"/>
<dbReference type="InterPro" id="IPR036869">
    <property type="entry name" value="J_dom_sf"/>
</dbReference>
<evidence type="ECO:0000313" key="3">
    <source>
        <dbReference type="EMBL" id="GAW81820.1"/>
    </source>
</evidence>
<evidence type="ECO:0000259" key="2">
    <source>
        <dbReference type="PROSITE" id="PS50076"/>
    </source>
</evidence>
<proteinExistence type="predicted"/>
<feature type="domain" description="J" evidence="2">
    <location>
        <begin position="89"/>
        <end position="153"/>
    </location>
</feature>
<dbReference type="CDD" id="cd06257">
    <property type="entry name" value="DnaJ"/>
    <property type="match status" value="1"/>
</dbReference>
<dbReference type="AlphaFoldDB" id="A0A1Y1JHV2"/>
<dbReference type="EMBL" id="BDQF01000012">
    <property type="protein sequence ID" value="GAW81820.1"/>
    <property type="molecule type" value="Genomic_DNA"/>
</dbReference>
<reference evidence="4" key="1">
    <citation type="submission" date="2017-04" db="EMBL/GenBank/DDBJ databases">
        <title>Plasmodium gonderi genome.</title>
        <authorList>
            <person name="Arisue N."/>
            <person name="Honma H."/>
            <person name="Kawai S."/>
            <person name="Tougan T."/>
            <person name="Tanabe K."/>
            <person name="Horii T."/>
        </authorList>
    </citation>
    <scope>NUCLEOTIDE SEQUENCE [LARGE SCALE GENOMIC DNA]</scope>
    <source>
        <strain evidence="4">ATCC 30045</strain>
    </source>
</reference>
<comment type="caution">
    <text evidence="3">The sequence shown here is derived from an EMBL/GenBank/DDBJ whole genome shotgun (WGS) entry which is preliminary data.</text>
</comment>
<dbReference type="PANTHER" id="PTHR44157">
    <property type="entry name" value="DNAJ HOMOLOG SUBFAMILY C MEMBER 11"/>
    <property type="match status" value="1"/>
</dbReference>
<dbReference type="Gene3D" id="1.10.287.110">
    <property type="entry name" value="DnaJ domain"/>
    <property type="match status" value="1"/>
</dbReference>
<keyword evidence="1" id="KW-0143">Chaperone</keyword>
<name>A0A1Y1JHV2_PLAGO</name>
<protein>
    <submittedName>
        <fullName evidence="3">DnaJ domain containing protein</fullName>
    </submittedName>
</protein>
<dbReference type="Proteomes" id="UP000195521">
    <property type="component" value="Unassembled WGS sequence"/>
</dbReference>
<dbReference type="OrthoDB" id="10250354at2759"/>
<dbReference type="PROSITE" id="PS50076">
    <property type="entry name" value="DNAJ_2"/>
    <property type="match status" value="1"/>
</dbReference>
<dbReference type="InterPro" id="IPR052243">
    <property type="entry name" value="Mito_inner_membrane_organizer"/>
</dbReference>
<dbReference type="RefSeq" id="XP_028544409.1">
    <property type="nucleotide sequence ID" value="XM_028688608.1"/>
</dbReference>
<dbReference type="InterPro" id="IPR024586">
    <property type="entry name" value="DnaJ-like_C11_C"/>
</dbReference>